<accession>F2N984</accession>
<dbReference type="InterPro" id="IPR046348">
    <property type="entry name" value="SIS_dom_sf"/>
</dbReference>
<proteinExistence type="predicted"/>
<evidence type="ECO:0000313" key="6">
    <source>
        <dbReference type="EMBL" id="AEB07760.1"/>
    </source>
</evidence>
<evidence type="ECO:0000256" key="3">
    <source>
        <dbReference type="ARBA" id="ARBA00023163"/>
    </source>
</evidence>
<dbReference type="InterPro" id="IPR001347">
    <property type="entry name" value="SIS_dom"/>
</dbReference>
<dbReference type="GO" id="GO:1901135">
    <property type="term" value="P:carbohydrate derivative metabolic process"/>
    <property type="evidence" value="ECO:0007669"/>
    <property type="project" value="InterPro"/>
</dbReference>
<name>F2N984_CORGP</name>
<dbReference type="SUPFAM" id="SSF46689">
    <property type="entry name" value="Homeodomain-like"/>
    <property type="match status" value="1"/>
</dbReference>
<dbReference type="InterPro" id="IPR047640">
    <property type="entry name" value="RpiR-like"/>
</dbReference>
<keyword evidence="2" id="KW-0238">DNA-binding</keyword>
<gene>
    <name evidence="6" type="ordered locus">Corgl_1661</name>
</gene>
<dbReference type="GO" id="GO:0097367">
    <property type="term" value="F:carbohydrate derivative binding"/>
    <property type="evidence" value="ECO:0007669"/>
    <property type="project" value="InterPro"/>
</dbReference>
<dbReference type="InterPro" id="IPR036388">
    <property type="entry name" value="WH-like_DNA-bd_sf"/>
</dbReference>
<dbReference type="CDD" id="cd05013">
    <property type="entry name" value="SIS_RpiR"/>
    <property type="match status" value="1"/>
</dbReference>
<evidence type="ECO:0000256" key="1">
    <source>
        <dbReference type="ARBA" id="ARBA00023015"/>
    </source>
</evidence>
<dbReference type="HOGENOM" id="CLU_055769_0_3_11"/>
<dbReference type="GO" id="GO:0003700">
    <property type="term" value="F:DNA-binding transcription factor activity"/>
    <property type="evidence" value="ECO:0007669"/>
    <property type="project" value="InterPro"/>
</dbReference>
<evidence type="ECO:0000259" key="5">
    <source>
        <dbReference type="PROSITE" id="PS51464"/>
    </source>
</evidence>
<keyword evidence="7" id="KW-1185">Reference proteome</keyword>
<dbReference type="PROSITE" id="PS51071">
    <property type="entry name" value="HTH_RPIR"/>
    <property type="match status" value="1"/>
</dbReference>
<protein>
    <submittedName>
        <fullName evidence="6">Transcriptional regulator, RpiR family</fullName>
    </submittedName>
</protein>
<dbReference type="eggNOG" id="COG1737">
    <property type="taxonomic scope" value="Bacteria"/>
</dbReference>
<dbReference type="Pfam" id="PF01380">
    <property type="entry name" value="SIS"/>
    <property type="match status" value="1"/>
</dbReference>
<feature type="domain" description="SIS" evidence="5">
    <location>
        <begin position="104"/>
        <end position="244"/>
    </location>
</feature>
<dbReference type="Gene3D" id="1.10.10.10">
    <property type="entry name" value="Winged helix-like DNA-binding domain superfamily/Winged helix DNA-binding domain"/>
    <property type="match status" value="1"/>
</dbReference>
<dbReference type="STRING" id="700015.Corgl_1661"/>
<evidence type="ECO:0000259" key="4">
    <source>
        <dbReference type="PROSITE" id="PS51071"/>
    </source>
</evidence>
<dbReference type="KEGG" id="cgo:Corgl_1661"/>
<dbReference type="InterPro" id="IPR009057">
    <property type="entry name" value="Homeodomain-like_sf"/>
</dbReference>
<dbReference type="InterPro" id="IPR000281">
    <property type="entry name" value="HTH_RpiR"/>
</dbReference>
<sequence>MEQLITYYDNLTEREQRAFGYVYLNQRSAAKMKKKELAKSALVSKDVISSLIRKLGFDKYSSFIEFLNNDDERMLPIRHRAMKVLEVAPPKPTAAQQSGILRKSGKAICKARFIYILAEGDSRPVGSYLEYLLLTLGIKCLLMRDFSLADALTRAISSDELLILISPSGETPGLVDAARIARRGHVKTISLSAIPGSRIARYSSLNLCCKLEQEETGELGGNSRMDMLYLVETLIDGVQRARKSRSNHSD</sequence>
<dbReference type="SUPFAM" id="SSF53697">
    <property type="entry name" value="SIS domain"/>
    <property type="match status" value="1"/>
</dbReference>
<reference evidence="7" key="1">
    <citation type="journal article" date="2013" name="Stand. Genomic Sci.">
        <title>Complete genome sequence of Coriobacterium glomerans type strain (PW2(T)) from the midgut of Pyrrhocoris apterus L. (red soldier bug).</title>
        <authorList>
            <person name="Stackebrandt E."/>
            <person name="Zeytun A."/>
            <person name="Lapidus A."/>
            <person name="Nolan M."/>
            <person name="Lucas S."/>
            <person name="Hammon N."/>
            <person name="Deshpande S."/>
            <person name="Cheng J.F."/>
            <person name="Tapia R."/>
            <person name="Goodwin L.A."/>
            <person name="Pitluck S."/>
            <person name="Liolios K."/>
            <person name="Pagani I."/>
            <person name="Ivanova N."/>
            <person name="Mavromatis K."/>
            <person name="Mikhailova N."/>
            <person name="Huntemann M."/>
            <person name="Pati A."/>
            <person name="Chen A."/>
            <person name="Palaniappan K."/>
            <person name="Chang Y.J."/>
            <person name="Land M."/>
            <person name="Hauser L."/>
            <person name="Rohde M."/>
            <person name="Pukall R."/>
            <person name="Goker M."/>
            <person name="Detter J.C."/>
            <person name="Woyke T."/>
            <person name="Bristow J."/>
            <person name="Eisen J.A."/>
            <person name="Markowitz V."/>
            <person name="Hugenholtz P."/>
            <person name="Kyrpides N.C."/>
            <person name="Klenk H.P."/>
        </authorList>
    </citation>
    <scope>NUCLEOTIDE SEQUENCE</scope>
    <source>
        <strain evidence="7">ATCC 49209 / DSM 20642 / JCM 10262 / PW2</strain>
    </source>
</reference>
<feature type="domain" description="HTH rpiR-type" evidence="4">
    <location>
        <begin position="1"/>
        <end position="74"/>
    </location>
</feature>
<dbReference type="Gene3D" id="3.40.50.10490">
    <property type="entry name" value="Glucose-6-phosphate isomerase like protein, domain 1"/>
    <property type="match status" value="1"/>
</dbReference>
<evidence type="ECO:0000256" key="2">
    <source>
        <dbReference type="ARBA" id="ARBA00023125"/>
    </source>
</evidence>
<keyword evidence="3" id="KW-0804">Transcription</keyword>
<dbReference type="EMBL" id="CP002628">
    <property type="protein sequence ID" value="AEB07760.1"/>
    <property type="molecule type" value="Genomic_DNA"/>
</dbReference>
<dbReference type="PANTHER" id="PTHR30514">
    <property type="entry name" value="GLUCOKINASE"/>
    <property type="match status" value="1"/>
</dbReference>
<dbReference type="RefSeq" id="WP_013709502.1">
    <property type="nucleotide sequence ID" value="NC_015389.1"/>
</dbReference>
<dbReference type="AlphaFoldDB" id="F2N984"/>
<dbReference type="InterPro" id="IPR035472">
    <property type="entry name" value="RpiR-like_SIS"/>
</dbReference>
<keyword evidence="1" id="KW-0805">Transcription regulation</keyword>
<dbReference type="PANTHER" id="PTHR30514:SF1">
    <property type="entry name" value="HTH-TYPE TRANSCRIPTIONAL REGULATOR HEXR-RELATED"/>
    <property type="match status" value="1"/>
</dbReference>
<dbReference type="PROSITE" id="PS51464">
    <property type="entry name" value="SIS"/>
    <property type="match status" value="1"/>
</dbReference>
<dbReference type="Proteomes" id="UP000006851">
    <property type="component" value="Chromosome"/>
</dbReference>
<evidence type="ECO:0000313" key="7">
    <source>
        <dbReference type="Proteomes" id="UP000006851"/>
    </source>
</evidence>
<organism evidence="6 7">
    <name type="scientific">Coriobacterium glomerans (strain ATCC 49209 / DSM 20642 / JCM 10262 / PW2)</name>
    <dbReference type="NCBI Taxonomy" id="700015"/>
    <lineage>
        <taxon>Bacteria</taxon>
        <taxon>Bacillati</taxon>
        <taxon>Actinomycetota</taxon>
        <taxon>Coriobacteriia</taxon>
        <taxon>Coriobacteriales</taxon>
        <taxon>Coriobacteriaceae</taxon>
        <taxon>Coriobacterium</taxon>
    </lineage>
</organism>
<dbReference type="GO" id="GO:0003677">
    <property type="term" value="F:DNA binding"/>
    <property type="evidence" value="ECO:0007669"/>
    <property type="project" value="UniProtKB-KW"/>
</dbReference>